<evidence type="ECO:0000313" key="2">
    <source>
        <dbReference type="Proteomes" id="UP000013827"/>
    </source>
</evidence>
<evidence type="ECO:0008006" key="3">
    <source>
        <dbReference type="Google" id="ProtNLM"/>
    </source>
</evidence>
<dbReference type="PaxDb" id="2903-EOD36591"/>
<reference evidence="2" key="1">
    <citation type="journal article" date="2013" name="Nature">
        <title>Pan genome of the phytoplankton Emiliania underpins its global distribution.</title>
        <authorList>
            <person name="Read B.A."/>
            <person name="Kegel J."/>
            <person name="Klute M.J."/>
            <person name="Kuo A."/>
            <person name="Lefebvre S.C."/>
            <person name="Maumus F."/>
            <person name="Mayer C."/>
            <person name="Miller J."/>
            <person name="Monier A."/>
            <person name="Salamov A."/>
            <person name="Young J."/>
            <person name="Aguilar M."/>
            <person name="Claverie J.M."/>
            <person name="Frickenhaus S."/>
            <person name="Gonzalez K."/>
            <person name="Herman E.K."/>
            <person name="Lin Y.C."/>
            <person name="Napier J."/>
            <person name="Ogata H."/>
            <person name="Sarno A.F."/>
            <person name="Shmutz J."/>
            <person name="Schroeder D."/>
            <person name="de Vargas C."/>
            <person name="Verret F."/>
            <person name="von Dassow P."/>
            <person name="Valentin K."/>
            <person name="Van de Peer Y."/>
            <person name="Wheeler G."/>
            <person name="Dacks J.B."/>
            <person name="Delwiche C.F."/>
            <person name="Dyhrman S.T."/>
            <person name="Glockner G."/>
            <person name="John U."/>
            <person name="Richards T."/>
            <person name="Worden A.Z."/>
            <person name="Zhang X."/>
            <person name="Grigoriev I.V."/>
            <person name="Allen A.E."/>
            <person name="Bidle K."/>
            <person name="Borodovsky M."/>
            <person name="Bowler C."/>
            <person name="Brownlee C."/>
            <person name="Cock J.M."/>
            <person name="Elias M."/>
            <person name="Gladyshev V.N."/>
            <person name="Groth M."/>
            <person name="Guda C."/>
            <person name="Hadaegh A."/>
            <person name="Iglesias-Rodriguez M.D."/>
            <person name="Jenkins J."/>
            <person name="Jones B.M."/>
            <person name="Lawson T."/>
            <person name="Leese F."/>
            <person name="Lindquist E."/>
            <person name="Lobanov A."/>
            <person name="Lomsadze A."/>
            <person name="Malik S.B."/>
            <person name="Marsh M.E."/>
            <person name="Mackinder L."/>
            <person name="Mock T."/>
            <person name="Mueller-Roeber B."/>
            <person name="Pagarete A."/>
            <person name="Parker M."/>
            <person name="Probert I."/>
            <person name="Quesneville H."/>
            <person name="Raines C."/>
            <person name="Rensing S.A."/>
            <person name="Riano-Pachon D.M."/>
            <person name="Richier S."/>
            <person name="Rokitta S."/>
            <person name="Shiraiwa Y."/>
            <person name="Soanes D.M."/>
            <person name="van der Giezen M."/>
            <person name="Wahlund T.M."/>
            <person name="Williams B."/>
            <person name="Wilson W."/>
            <person name="Wolfe G."/>
            <person name="Wurch L.L."/>
        </authorList>
    </citation>
    <scope>NUCLEOTIDE SEQUENCE</scope>
</reference>
<dbReference type="Proteomes" id="UP000013827">
    <property type="component" value="Unassembled WGS sequence"/>
</dbReference>
<proteinExistence type="predicted"/>
<dbReference type="HOGENOM" id="CLU_2611064_0_0_1"/>
<organism evidence="1 2">
    <name type="scientific">Emiliania huxleyi (strain CCMP1516)</name>
    <dbReference type="NCBI Taxonomy" id="280463"/>
    <lineage>
        <taxon>Eukaryota</taxon>
        <taxon>Haptista</taxon>
        <taxon>Haptophyta</taxon>
        <taxon>Prymnesiophyceae</taxon>
        <taxon>Isochrysidales</taxon>
        <taxon>Noelaerhabdaceae</taxon>
        <taxon>Emiliania</taxon>
    </lineage>
</organism>
<name>A0A0D3KLF6_EMIH1</name>
<evidence type="ECO:0000313" key="1">
    <source>
        <dbReference type="EnsemblProtists" id="EOD36591"/>
    </source>
</evidence>
<reference evidence="1" key="2">
    <citation type="submission" date="2024-10" db="UniProtKB">
        <authorList>
            <consortium name="EnsemblProtists"/>
        </authorList>
    </citation>
    <scope>IDENTIFICATION</scope>
</reference>
<dbReference type="AlphaFoldDB" id="A0A0D3KLF6"/>
<dbReference type="RefSeq" id="XP_005789020.1">
    <property type="nucleotide sequence ID" value="XM_005788963.1"/>
</dbReference>
<dbReference type="GeneID" id="17281861"/>
<sequence length="79" mass="8809">MGDSLRRENGGWPPHVHYQLSMRRPRTHDLPGVVSFDDVTRAQDAFPDPRLVLGPLSATSLVTNRVEGSDLGADVTKRW</sequence>
<accession>A0A0D3KLF6</accession>
<dbReference type="EnsemblProtists" id="EOD36591">
    <property type="protein sequence ID" value="EOD36591"/>
    <property type="gene ID" value="EMIHUDRAFT_226078"/>
</dbReference>
<dbReference type="KEGG" id="ehx:EMIHUDRAFT_226078"/>
<protein>
    <recommendedName>
        <fullName evidence="3">Peptidase M23 domain-containing protein</fullName>
    </recommendedName>
</protein>
<keyword evidence="2" id="KW-1185">Reference proteome</keyword>